<dbReference type="SUPFAM" id="SSF56496">
    <property type="entry name" value="Fibrinogen C-terminal domain-like"/>
    <property type="match status" value="1"/>
</dbReference>
<dbReference type="Proteomes" id="UP000230750">
    <property type="component" value="Unassembled WGS sequence"/>
</dbReference>
<organism evidence="4 5">
    <name type="scientific">Stichopus japonicus</name>
    <name type="common">Sea cucumber</name>
    <dbReference type="NCBI Taxonomy" id="307972"/>
    <lineage>
        <taxon>Eukaryota</taxon>
        <taxon>Metazoa</taxon>
        <taxon>Echinodermata</taxon>
        <taxon>Eleutherozoa</taxon>
        <taxon>Echinozoa</taxon>
        <taxon>Holothuroidea</taxon>
        <taxon>Aspidochirotacea</taxon>
        <taxon>Aspidochirotida</taxon>
        <taxon>Stichopodidae</taxon>
        <taxon>Apostichopus</taxon>
    </lineage>
</organism>
<dbReference type="InterPro" id="IPR024731">
    <property type="entry name" value="NELL2-like_EGF"/>
</dbReference>
<comment type="caution">
    <text evidence="4">The sequence shown here is derived from an EMBL/GenBank/DDBJ whole genome shotgun (WGS) entry which is preliminary data.</text>
</comment>
<dbReference type="Pfam" id="PF00147">
    <property type="entry name" value="Fibrinogen_C"/>
    <property type="match status" value="1"/>
</dbReference>
<dbReference type="InterPro" id="IPR000742">
    <property type="entry name" value="EGF"/>
</dbReference>
<evidence type="ECO:0000313" key="4">
    <source>
        <dbReference type="EMBL" id="PIK55967.1"/>
    </source>
</evidence>
<evidence type="ECO:0000256" key="2">
    <source>
        <dbReference type="ARBA" id="ARBA00023157"/>
    </source>
</evidence>
<gene>
    <name evidence="4" type="ORF">BSL78_07115</name>
</gene>
<name>A0A2G8L6S4_STIJA</name>
<accession>A0A2G8L6S4</accession>
<evidence type="ECO:0000256" key="1">
    <source>
        <dbReference type="ARBA" id="ARBA00022536"/>
    </source>
</evidence>
<keyword evidence="2" id="KW-1015">Disulfide bond</keyword>
<keyword evidence="5" id="KW-1185">Reference proteome</keyword>
<dbReference type="Gene3D" id="3.90.215.10">
    <property type="entry name" value="Gamma Fibrinogen, chain A, domain 1"/>
    <property type="match status" value="1"/>
</dbReference>
<dbReference type="PROSITE" id="PS01186">
    <property type="entry name" value="EGF_2"/>
    <property type="match status" value="1"/>
</dbReference>
<dbReference type="Gene3D" id="2.10.25.10">
    <property type="entry name" value="Laminin"/>
    <property type="match status" value="1"/>
</dbReference>
<dbReference type="PANTHER" id="PTHR19143">
    <property type="entry name" value="FIBRINOGEN/TENASCIN/ANGIOPOEITIN"/>
    <property type="match status" value="1"/>
</dbReference>
<sequence>MAHCINGSVTWDDKYSCSLNAQCEEQNNVRQCYCKAGYHGDGKTCLQLTDCEDVYTAGFNESGIYTIKPTVGPGSPFLVYCNMADGGGWTVFQRRVNGSVDFYRNWTSYKEGFGQIVHEFWMCNDKLYYITNQDNYQIRIDLVDREGTPYFAEYDSFRINDEIDKYRLSAVGTYNGTAGVEQPLYGEDALKFQFNSFFSTYDKDNDMDTRHCAVDNQGAWWHSECCRSNLNGKYFASDVPYIKYCCGSYSTICWNNLPEPDHNIKYSEMKIRPVRD</sequence>
<protein>
    <recommendedName>
        <fullName evidence="3">Fibrinogen C-terminal domain-containing protein</fullName>
    </recommendedName>
</protein>
<dbReference type="SMART" id="SM00186">
    <property type="entry name" value="FBG"/>
    <property type="match status" value="1"/>
</dbReference>
<dbReference type="PROSITE" id="PS51406">
    <property type="entry name" value="FIBRINOGEN_C_2"/>
    <property type="match status" value="1"/>
</dbReference>
<dbReference type="InterPro" id="IPR002181">
    <property type="entry name" value="Fibrinogen_a/b/g_C_dom"/>
</dbReference>
<dbReference type="InterPro" id="IPR014716">
    <property type="entry name" value="Fibrinogen_a/b/g_C_1"/>
</dbReference>
<evidence type="ECO:0000313" key="5">
    <source>
        <dbReference type="Proteomes" id="UP000230750"/>
    </source>
</evidence>
<proteinExistence type="predicted"/>
<dbReference type="InterPro" id="IPR050373">
    <property type="entry name" value="Fibrinogen_C-term_domain"/>
</dbReference>
<evidence type="ECO:0000259" key="3">
    <source>
        <dbReference type="PROSITE" id="PS51406"/>
    </source>
</evidence>
<dbReference type="OrthoDB" id="7735366at2759"/>
<feature type="domain" description="Fibrinogen C-terminal" evidence="3">
    <location>
        <begin position="42"/>
        <end position="275"/>
    </location>
</feature>
<dbReference type="Gene3D" id="4.10.530.10">
    <property type="entry name" value="Gamma-fibrinogen Carboxyl Terminal Fragment, domain 2"/>
    <property type="match status" value="1"/>
</dbReference>
<dbReference type="InterPro" id="IPR036056">
    <property type="entry name" value="Fibrinogen-like_C"/>
</dbReference>
<dbReference type="GO" id="GO:0005615">
    <property type="term" value="C:extracellular space"/>
    <property type="evidence" value="ECO:0007669"/>
    <property type="project" value="TreeGrafter"/>
</dbReference>
<dbReference type="EMBL" id="MRZV01000193">
    <property type="protein sequence ID" value="PIK55967.1"/>
    <property type="molecule type" value="Genomic_DNA"/>
</dbReference>
<dbReference type="CDD" id="cd00087">
    <property type="entry name" value="FReD"/>
    <property type="match status" value="1"/>
</dbReference>
<dbReference type="NCBIfam" id="NF040941">
    <property type="entry name" value="GGGWT_bact"/>
    <property type="match status" value="1"/>
</dbReference>
<reference evidence="4 5" key="1">
    <citation type="journal article" date="2017" name="PLoS Biol.">
        <title>The sea cucumber genome provides insights into morphological evolution and visceral regeneration.</title>
        <authorList>
            <person name="Zhang X."/>
            <person name="Sun L."/>
            <person name="Yuan J."/>
            <person name="Sun Y."/>
            <person name="Gao Y."/>
            <person name="Zhang L."/>
            <person name="Li S."/>
            <person name="Dai H."/>
            <person name="Hamel J.F."/>
            <person name="Liu C."/>
            <person name="Yu Y."/>
            <person name="Liu S."/>
            <person name="Lin W."/>
            <person name="Guo K."/>
            <person name="Jin S."/>
            <person name="Xu P."/>
            <person name="Storey K.B."/>
            <person name="Huan P."/>
            <person name="Zhang T."/>
            <person name="Zhou Y."/>
            <person name="Zhang J."/>
            <person name="Lin C."/>
            <person name="Li X."/>
            <person name="Xing L."/>
            <person name="Huo D."/>
            <person name="Sun M."/>
            <person name="Wang L."/>
            <person name="Mercier A."/>
            <person name="Li F."/>
            <person name="Yang H."/>
            <person name="Xiang J."/>
        </authorList>
    </citation>
    <scope>NUCLEOTIDE SEQUENCE [LARGE SCALE GENOMIC DNA]</scope>
    <source>
        <strain evidence="4">Shaxun</strain>
        <tissue evidence="4">Muscle</tissue>
    </source>
</reference>
<dbReference type="AlphaFoldDB" id="A0A2G8L6S4"/>
<keyword evidence="1" id="KW-0245">EGF-like domain</keyword>
<dbReference type="Pfam" id="PF12947">
    <property type="entry name" value="EGF_3"/>
    <property type="match status" value="1"/>
</dbReference>